<dbReference type="Gene3D" id="3.30.1130.10">
    <property type="match status" value="1"/>
</dbReference>
<feature type="binding site" evidence="5">
    <location>
        <begin position="64"/>
        <end position="66"/>
    </location>
    <ligand>
        <name>substrate</name>
    </ligand>
</feature>
<keyword evidence="1 5" id="KW-0963">Cytoplasm</keyword>
<comment type="pathway">
    <text evidence="5">tRNA modification; tRNA-queuosine biosynthesis.</text>
</comment>
<dbReference type="EMBL" id="JACPUR010000017">
    <property type="protein sequence ID" value="MBI3127535.1"/>
    <property type="molecule type" value="Genomic_DNA"/>
</dbReference>
<dbReference type="AlphaFoldDB" id="A0A932I081"/>
<protein>
    <recommendedName>
        <fullName evidence="5">NADPH-dependent 7-cyano-7-deazaguanine reductase</fullName>
        <ecNumber evidence="5">1.7.1.13</ecNumber>
    </recommendedName>
    <alternativeName>
        <fullName evidence="5">7-cyano-7-carbaguanine reductase</fullName>
    </alternativeName>
    <alternativeName>
        <fullName evidence="5">NADPH-dependent nitrile oxidoreductase</fullName>
    </alternativeName>
    <alternativeName>
        <fullName evidence="5">PreQ(0) reductase</fullName>
    </alternativeName>
</protein>
<dbReference type="InterPro" id="IPR029500">
    <property type="entry name" value="QueF"/>
</dbReference>
<dbReference type="Proteomes" id="UP000782312">
    <property type="component" value="Unassembled WGS sequence"/>
</dbReference>
<dbReference type="EC" id="1.7.1.13" evidence="5"/>
<dbReference type="InterPro" id="IPR050084">
    <property type="entry name" value="NADPH_dep_7-cyano-7-deazaG_red"/>
</dbReference>
<dbReference type="GO" id="GO:0033739">
    <property type="term" value="F:preQ1 synthase activity"/>
    <property type="evidence" value="ECO:0007669"/>
    <property type="project" value="UniProtKB-UniRule"/>
</dbReference>
<feature type="active site" description="Thioimide intermediate" evidence="5">
    <location>
        <position position="42"/>
    </location>
</feature>
<feature type="binding site" evidence="5">
    <location>
        <begin position="83"/>
        <end position="84"/>
    </location>
    <ligand>
        <name>substrate</name>
    </ligand>
</feature>
<dbReference type="GO" id="GO:0008616">
    <property type="term" value="P:tRNA queuosine(34) biosynthetic process"/>
    <property type="evidence" value="ECO:0007669"/>
    <property type="project" value="UniProtKB-UniRule"/>
</dbReference>
<feature type="active site" description="Proton donor" evidence="5">
    <location>
        <position position="49"/>
    </location>
</feature>
<dbReference type="InterPro" id="IPR016856">
    <property type="entry name" value="QueF_type1"/>
</dbReference>
<evidence type="ECO:0000256" key="3">
    <source>
        <dbReference type="ARBA" id="ARBA00022857"/>
    </source>
</evidence>
<dbReference type="Pfam" id="PF14489">
    <property type="entry name" value="QueF"/>
    <property type="match status" value="1"/>
</dbReference>
<dbReference type="PIRSF" id="PIRSF027377">
    <property type="entry name" value="Nitrile_oxidored_QueF"/>
    <property type="match status" value="1"/>
</dbReference>
<reference evidence="6" key="1">
    <citation type="submission" date="2020-07" db="EMBL/GenBank/DDBJ databases">
        <title>Huge and variable diversity of episymbiotic CPR bacteria and DPANN archaea in groundwater ecosystems.</title>
        <authorList>
            <person name="He C.Y."/>
            <person name="Keren R."/>
            <person name="Whittaker M."/>
            <person name="Farag I.F."/>
            <person name="Doudna J."/>
            <person name="Cate J.H.D."/>
            <person name="Banfield J.F."/>
        </authorList>
    </citation>
    <scope>NUCLEOTIDE SEQUENCE</scope>
    <source>
        <strain evidence="6">NC_groundwater_763_Ag_S-0.2um_68_21</strain>
    </source>
</reference>
<name>A0A932I081_UNCTE</name>
<comment type="caution">
    <text evidence="6">The sequence shown here is derived from an EMBL/GenBank/DDBJ whole genome shotgun (WGS) entry which is preliminary data.</text>
</comment>
<evidence type="ECO:0000256" key="2">
    <source>
        <dbReference type="ARBA" id="ARBA00022785"/>
    </source>
</evidence>
<dbReference type="PANTHER" id="PTHR34354">
    <property type="entry name" value="NADPH-DEPENDENT 7-CYANO-7-DEAZAGUANINE REDUCTASE"/>
    <property type="match status" value="1"/>
</dbReference>
<dbReference type="NCBIfam" id="TIGR03139">
    <property type="entry name" value="QueF-II"/>
    <property type="match status" value="1"/>
</dbReference>
<evidence type="ECO:0000313" key="6">
    <source>
        <dbReference type="EMBL" id="MBI3127535.1"/>
    </source>
</evidence>
<keyword evidence="2 5" id="KW-0671">Queuosine biosynthesis</keyword>
<evidence type="ECO:0000256" key="1">
    <source>
        <dbReference type="ARBA" id="ARBA00022490"/>
    </source>
</evidence>
<dbReference type="InterPro" id="IPR043133">
    <property type="entry name" value="GTP-CH-I_C/QueF"/>
</dbReference>
<dbReference type="GO" id="GO:0005737">
    <property type="term" value="C:cytoplasm"/>
    <property type="evidence" value="ECO:0007669"/>
    <property type="project" value="UniProtKB-SubCell"/>
</dbReference>
<proteinExistence type="inferred from homology"/>
<evidence type="ECO:0000256" key="5">
    <source>
        <dbReference type="HAMAP-Rule" id="MF_00818"/>
    </source>
</evidence>
<gene>
    <name evidence="5 6" type="primary">queF</name>
    <name evidence="6" type="ORF">HYZ11_08030</name>
</gene>
<sequence length="132" mass="15175">MADERKYGARMIAEARLEAVPNPSRERDYLIDFTIPEFTCLCPISNFPDFAIIRIQYVPGETIVELKSLKLYINRFRDQEIFHEQAVNRILNDLVAACSPKWAWVEGDFNVRGNIKTKIRAVHGTRPPGVPD</sequence>
<keyword evidence="3 5" id="KW-0521">NADP</keyword>
<dbReference type="SUPFAM" id="SSF55620">
    <property type="entry name" value="Tetrahydrobiopterin biosynthesis enzymes-like"/>
    <property type="match status" value="1"/>
</dbReference>
<dbReference type="HAMAP" id="MF_00818">
    <property type="entry name" value="QueF_type1"/>
    <property type="match status" value="1"/>
</dbReference>
<comment type="function">
    <text evidence="5">Catalyzes the NADPH-dependent reduction of 7-cyano-7-deazaguanine (preQ0) to 7-aminomethyl-7-deazaguanine (preQ1).</text>
</comment>
<evidence type="ECO:0000256" key="4">
    <source>
        <dbReference type="ARBA" id="ARBA00023002"/>
    </source>
</evidence>
<organism evidence="6 7">
    <name type="scientific">Tectimicrobiota bacterium</name>
    <dbReference type="NCBI Taxonomy" id="2528274"/>
    <lineage>
        <taxon>Bacteria</taxon>
        <taxon>Pseudomonadati</taxon>
        <taxon>Nitrospinota/Tectimicrobiota group</taxon>
        <taxon>Candidatus Tectimicrobiota</taxon>
    </lineage>
</organism>
<comment type="similarity">
    <text evidence="5">Belongs to the GTP cyclohydrolase I family. QueF type 1 subfamily.</text>
</comment>
<keyword evidence="4 5" id="KW-0560">Oxidoreductase</keyword>
<comment type="subcellular location">
    <subcellularLocation>
        <location evidence="5">Cytoplasm</location>
    </subcellularLocation>
</comment>
<comment type="catalytic activity">
    <reaction evidence="5">
        <text>7-aminomethyl-7-carbaguanine + 2 NADP(+) = 7-cyano-7-carbaguanine + 2 NADPH + 3 H(+)</text>
        <dbReference type="Rhea" id="RHEA:13409"/>
        <dbReference type="ChEBI" id="CHEBI:15378"/>
        <dbReference type="ChEBI" id="CHEBI:45075"/>
        <dbReference type="ChEBI" id="CHEBI:57783"/>
        <dbReference type="ChEBI" id="CHEBI:58349"/>
        <dbReference type="ChEBI" id="CHEBI:58703"/>
        <dbReference type="EC" id="1.7.1.13"/>
    </reaction>
</comment>
<dbReference type="PANTHER" id="PTHR34354:SF1">
    <property type="entry name" value="NADPH-DEPENDENT 7-CYANO-7-DEAZAGUANINE REDUCTASE"/>
    <property type="match status" value="1"/>
</dbReference>
<accession>A0A932I081</accession>
<evidence type="ECO:0000313" key="7">
    <source>
        <dbReference type="Proteomes" id="UP000782312"/>
    </source>
</evidence>